<feature type="domain" description="PNPLA" evidence="5">
    <location>
        <begin position="2"/>
        <end position="198"/>
    </location>
</feature>
<evidence type="ECO:0000256" key="1">
    <source>
        <dbReference type="ARBA" id="ARBA00022801"/>
    </source>
</evidence>
<name>A0A0C3AZ29_SERVB</name>
<feature type="non-terminal residue" evidence="6">
    <location>
        <position position="1"/>
    </location>
</feature>
<comment type="caution">
    <text evidence="4">Lacks conserved residue(s) required for the propagation of feature annotation.</text>
</comment>
<keyword evidence="7" id="KW-1185">Reference proteome</keyword>
<dbReference type="Gene3D" id="3.40.1090.10">
    <property type="entry name" value="Cytosolic phospholipase A2 catalytic domain"/>
    <property type="match status" value="1"/>
</dbReference>
<feature type="non-terminal residue" evidence="6">
    <location>
        <position position="423"/>
    </location>
</feature>
<evidence type="ECO:0000256" key="3">
    <source>
        <dbReference type="ARBA" id="ARBA00023098"/>
    </source>
</evidence>
<protein>
    <recommendedName>
        <fullName evidence="5">PNPLA domain-containing protein</fullName>
    </recommendedName>
</protein>
<evidence type="ECO:0000256" key="2">
    <source>
        <dbReference type="ARBA" id="ARBA00022963"/>
    </source>
</evidence>
<keyword evidence="2" id="KW-0442">Lipid degradation</keyword>
<dbReference type="GO" id="GO:0016042">
    <property type="term" value="P:lipid catabolic process"/>
    <property type="evidence" value="ECO:0007669"/>
    <property type="project" value="UniProtKB-KW"/>
</dbReference>
<dbReference type="PANTHER" id="PTHR24185">
    <property type="entry name" value="CALCIUM-INDEPENDENT PHOSPHOLIPASE A2-GAMMA"/>
    <property type="match status" value="1"/>
</dbReference>
<dbReference type="AlphaFoldDB" id="A0A0C3AZ29"/>
<evidence type="ECO:0000313" key="6">
    <source>
        <dbReference type="EMBL" id="KIM24511.1"/>
    </source>
</evidence>
<dbReference type="GO" id="GO:0019369">
    <property type="term" value="P:arachidonate metabolic process"/>
    <property type="evidence" value="ECO:0007669"/>
    <property type="project" value="TreeGrafter"/>
</dbReference>
<reference evidence="6 7" key="1">
    <citation type="submission" date="2014-04" db="EMBL/GenBank/DDBJ databases">
        <authorList>
            <consortium name="DOE Joint Genome Institute"/>
            <person name="Kuo A."/>
            <person name="Zuccaro A."/>
            <person name="Kohler A."/>
            <person name="Nagy L.G."/>
            <person name="Floudas D."/>
            <person name="Copeland A."/>
            <person name="Barry K.W."/>
            <person name="Cichocki N."/>
            <person name="Veneault-Fourrey C."/>
            <person name="LaButti K."/>
            <person name="Lindquist E.A."/>
            <person name="Lipzen A."/>
            <person name="Lundell T."/>
            <person name="Morin E."/>
            <person name="Murat C."/>
            <person name="Sun H."/>
            <person name="Tunlid A."/>
            <person name="Henrissat B."/>
            <person name="Grigoriev I.V."/>
            <person name="Hibbett D.S."/>
            <person name="Martin F."/>
            <person name="Nordberg H.P."/>
            <person name="Cantor M.N."/>
            <person name="Hua S.X."/>
        </authorList>
    </citation>
    <scope>NUCLEOTIDE SEQUENCE [LARGE SCALE GENOMIC DNA]</scope>
    <source>
        <strain evidence="6 7">MAFF 305830</strain>
    </source>
</reference>
<dbReference type="Proteomes" id="UP000054097">
    <property type="component" value="Unassembled WGS sequence"/>
</dbReference>
<evidence type="ECO:0000259" key="5">
    <source>
        <dbReference type="PROSITE" id="PS51635"/>
    </source>
</evidence>
<dbReference type="InterPro" id="IPR002641">
    <property type="entry name" value="PNPLA_dom"/>
</dbReference>
<organism evidence="6 7">
    <name type="scientific">Serendipita vermifera MAFF 305830</name>
    <dbReference type="NCBI Taxonomy" id="933852"/>
    <lineage>
        <taxon>Eukaryota</taxon>
        <taxon>Fungi</taxon>
        <taxon>Dikarya</taxon>
        <taxon>Basidiomycota</taxon>
        <taxon>Agaricomycotina</taxon>
        <taxon>Agaricomycetes</taxon>
        <taxon>Sebacinales</taxon>
        <taxon>Serendipitaceae</taxon>
        <taxon>Serendipita</taxon>
    </lineage>
</organism>
<accession>A0A0C3AZ29</accession>
<reference evidence="7" key="2">
    <citation type="submission" date="2015-01" db="EMBL/GenBank/DDBJ databases">
        <title>Evolutionary Origins and Diversification of the Mycorrhizal Mutualists.</title>
        <authorList>
            <consortium name="DOE Joint Genome Institute"/>
            <consortium name="Mycorrhizal Genomics Consortium"/>
            <person name="Kohler A."/>
            <person name="Kuo A."/>
            <person name="Nagy L.G."/>
            <person name="Floudas D."/>
            <person name="Copeland A."/>
            <person name="Barry K.W."/>
            <person name="Cichocki N."/>
            <person name="Veneault-Fourrey C."/>
            <person name="LaButti K."/>
            <person name="Lindquist E.A."/>
            <person name="Lipzen A."/>
            <person name="Lundell T."/>
            <person name="Morin E."/>
            <person name="Murat C."/>
            <person name="Riley R."/>
            <person name="Ohm R."/>
            <person name="Sun H."/>
            <person name="Tunlid A."/>
            <person name="Henrissat B."/>
            <person name="Grigoriev I.V."/>
            <person name="Hibbett D.S."/>
            <person name="Martin F."/>
        </authorList>
    </citation>
    <scope>NUCLEOTIDE SEQUENCE [LARGE SCALE GENOMIC DNA]</scope>
    <source>
        <strain evidence="7">MAFF 305830</strain>
    </source>
</reference>
<dbReference type="OrthoDB" id="5086500at2759"/>
<dbReference type="GO" id="GO:0016020">
    <property type="term" value="C:membrane"/>
    <property type="evidence" value="ECO:0007669"/>
    <property type="project" value="TreeGrafter"/>
</dbReference>
<dbReference type="HOGENOM" id="CLU_000288_144_5_1"/>
<dbReference type="GO" id="GO:0046486">
    <property type="term" value="P:glycerolipid metabolic process"/>
    <property type="evidence" value="ECO:0007669"/>
    <property type="project" value="UniProtKB-ARBA"/>
</dbReference>
<sequence length="423" mass="46438">IISPDSGGPRGVSQLTILSQLMHRLNHDSHDDKINRPCDVFDMIGGVGSGGFIAILLVIFELTAEKALDEFIDLCVNILDKGDIDAETRTAALKKYIDGLLERHEINQKTHLLDSSDRPVSCKVAIPISYKQHAGSICTLRNYSVRKEKALNLTIAEALMATLATPPMFTPTQVLKDAATFEYMSADWTLSNPIEEIIAEAHETLGAEQRVACLLSLGCGHPGVFSAPIDSQIVAWNKFLENLVTGSEQKAKGIDSRMGHLGIYHRFSVSSGLERTSTTIPIQPGNTVTHTQVYLDDATVSRKIDACAESLRIRDGISSLEQLRRPMILFISRIFIDGSSEDRIRADILRHVRSLGTEHSQKSFDDCLIFLSQPLPTGMWLLVYDNVDDPGLDLSSLLPRGDSCAVTITSRNGILGDLHPEGH</sequence>
<evidence type="ECO:0000313" key="7">
    <source>
        <dbReference type="Proteomes" id="UP000054097"/>
    </source>
</evidence>
<proteinExistence type="predicted"/>
<gene>
    <name evidence="6" type="ORF">M408DRAFT_52723</name>
</gene>
<dbReference type="PROSITE" id="PS51635">
    <property type="entry name" value="PNPLA"/>
    <property type="match status" value="1"/>
</dbReference>
<dbReference type="PANTHER" id="PTHR24185:SF1">
    <property type="entry name" value="CALCIUM-INDEPENDENT PHOSPHOLIPASE A2-GAMMA"/>
    <property type="match status" value="1"/>
</dbReference>
<keyword evidence="1" id="KW-0378">Hydrolase</keyword>
<dbReference type="Pfam" id="PF01734">
    <property type="entry name" value="Patatin"/>
    <property type="match status" value="1"/>
</dbReference>
<dbReference type="SUPFAM" id="SSF52151">
    <property type="entry name" value="FabD/lysophospholipase-like"/>
    <property type="match status" value="1"/>
</dbReference>
<evidence type="ECO:0000256" key="4">
    <source>
        <dbReference type="PROSITE-ProRule" id="PRU01161"/>
    </source>
</evidence>
<keyword evidence="3" id="KW-0443">Lipid metabolism</keyword>
<dbReference type="GO" id="GO:0047499">
    <property type="term" value="F:calcium-independent phospholipase A2 activity"/>
    <property type="evidence" value="ECO:0007669"/>
    <property type="project" value="TreeGrafter"/>
</dbReference>
<dbReference type="EMBL" id="KN824323">
    <property type="protein sequence ID" value="KIM24511.1"/>
    <property type="molecule type" value="Genomic_DNA"/>
</dbReference>
<dbReference type="InterPro" id="IPR016035">
    <property type="entry name" value="Acyl_Trfase/lysoPLipase"/>
</dbReference>